<evidence type="ECO:0000313" key="7">
    <source>
        <dbReference type="EMBL" id="KMT15887.1"/>
    </source>
</evidence>
<dbReference type="Gramene" id="KMT15887">
    <property type="protein sequence ID" value="KMT15887"/>
    <property type="gene ID" value="BVRB_3g055750"/>
</dbReference>
<feature type="domain" description="R13L1/DRL21-like LRR repeat region" evidence="6">
    <location>
        <begin position="183"/>
        <end position="312"/>
    </location>
</feature>
<sequence length="456" mass="52129">MAEFGISIAEKLMEAIGSEMIKEICDLWGYKSQLEELKDNVSTIKKVLLDVAEAKRELSNEEQDFTEKLKDAVYDADDLFDELHTLAELQQLKPLSKRGKFFEKVRCFFSSKNQTLLLRCCKSLSALPKDFCQLVKLRHLDLSGCDKLICMPSGMDKLTSLKVLPNFVVGGENSTVHSDHDELKALKCLTEIRGELSIKIGEHYRRSEGMIARSGGYLKSMKHLTRVGISFENKPGRCVDHDEAAMEALEPPSNMKRLAIYNYKGTTIPRWGRAEDNWAVSLFRLVDISLQGVDDHRQSFGFPFLRQLTIGRCPNLTTFPACPSLEELELYDNKMLWSSFPQNLRILKFKYLSNMTSLPEEIQSLSSLRSLELFRCDRIKALPEWISCLSSLQSLSIYRCLALKSLPEAMRNLTTLQRLYIGRCRDLEERCKKPNGEDYPKVQHIPSISLSIDGRY</sequence>
<dbReference type="EMBL" id="KQ090058">
    <property type="protein sequence ID" value="KMT15887.1"/>
    <property type="molecule type" value="Genomic_DNA"/>
</dbReference>
<dbReference type="GO" id="GO:0000166">
    <property type="term" value="F:nucleotide binding"/>
    <property type="evidence" value="ECO:0007669"/>
    <property type="project" value="UniProtKB-KW"/>
</dbReference>
<dbReference type="InterPro" id="IPR056789">
    <property type="entry name" value="LRR_R13L1-DRL21"/>
</dbReference>
<dbReference type="PANTHER" id="PTHR47186">
    <property type="entry name" value="LEUCINE-RICH REPEAT-CONTAINING PROTEIN 57"/>
    <property type="match status" value="1"/>
</dbReference>
<feature type="coiled-coil region" evidence="4">
    <location>
        <begin position="44"/>
        <end position="71"/>
    </location>
</feature>
<evidence type="ECO:0000259" key="5">
    <source>
        <dbReference type="Pfam" id="PF18052"/>
    </source>
</evidence>
<keyword evidence="3" id="KW-0611">Plant defense</keyword>
<gene>
    <name evidence="7" type="ORF">BVRB_3g055750</name>
</gene>
<proteinExistence type="predicted"/>
<evidence type="ECO:0000313" key="8">
    <source>
        <dbReference type="Proteomes" id="UP000035740"/>
    </source>
</evidence>
<dbReference type="Proteomes" id="UP000035740">
    <property type="component" value="Chromosome 3"/>
</dbReference>
<dbReference type="Gene3D" id="3.80.10.10">
    <property type="entry name" value="Ribonuclease Inhibitor"/>
    <property type="match status" value="1"/>
</dbReference>
<keyword evidence="4" id="KW-0175">Coiled coil</keyword>
<dbReference type="Pfam" id="PF18052">
    <property type="entry name" value="Rx_N"/>
    <property type="match status" value="1"/>
</dbReference>
<dbReference type="OrthoDB" id="2018467at2759"/>
<keyword evidence="1" id="KW-0677">Repeat</keyword>
<dbReference type="InterPro" id="IPR032675">
    <property type="entry name" value="LRR_dom_sf"/>
</dbReference>
<dbReference type="eggNOG" id="KOG4658">
    <property type="taxonomic scope" value="Eukaryota"/>
</dbReference>
<evidence type="ECO:0000256" key="3">
    <source>
        <dbReference type="ARBA" id="ARBA00022821"/>
    </source>
</evidence>
<dbReference type="Pfam" id="PF25019">
    <property type="entry name" value="LRR_R13L1-DRL21"/>
    <property type="match status" value="1"/>
</dbReference>
<dbReference type="GO" id="GO:0006952">
    <property type="term" value="P:defense response"/>
    <property type="evidence" value="ECO:0007669"/>
    <property type="project" value="UniProtKB-KW"/>
</dbReference>
<dbReference type="InterPro" id="IPR041118">
    <property type="entry name" value="Rx_N"/>
</dbReference>
<accession>A0A0J8CQM6</accession>
<keyword evidence="2" id="KW-0547">Nucleotide-binding</keyword>
<evidence type="ECO:0000256" key="1">
    <source>
        <dbReference type="ARBA" id="ARBA00022737"/>
    </source>
</evidence>
<feature type="domain" description="Disease resistance N-terminal" evidence="5">
    <location>
        <begin position="11"/>
        <end position="96"/>
    </location>
</feature>
<dbReference type="SUPFAM" id="SSF52058">
    <property type="entry name" value="L domain-like"/>
    <property type="match status" value="1"/>
</dbReference>
<reference evidence="7 8" key="1">
    <citation type="journal article" date="2014" name="Nature">
        <title>The genome of the recently domesticated crop plant sugar beet (Beta vulgaris).</title>
        <authorList>
            <person name="Dohm J.C."/>
            <person name="Minoche A.E."/>
            <person name="Holtgrawe D."/>
            <person name="Capella-Gutierrez S."/>
            <person name="Zakrzewski F."/>
            <person name="Tafer H."/>
            <person name="Rupp O."/>
            <person name="Sorensen T.R."/>
            <person name="Stracke R."/>
            <person name="Reinhardt R."/>
            <person name="Goesmann A."/>
            <person name="Kraft T."/>
            <person name="Schulz B."/>
            <person name="Stadler P.F."/>
            <person name="Schmidt T."/>
            <person name="Gabaldon T."/>
            <person name="Lehrach H."/>
            <person name="Weisshaar B."/>
            <person name="Himmelbauer H."/>
        </authorList>
    </citation>
    <scope>NUCLEOTIDE SEQUENCE [LARGE SCALE GENOMIC DNA]</scope>
    <source>
        <tissue evidence="7">Taproot</tissue>
    </source>
</reference>
<evidence type="ECO:0000256" key="2">
    <source>
        <dbReference type="ARBA" id="ARBA00022741"/>
    </source>
</evidence>
<dbReference type="PANTHER" id="PTHR47186:SF13">
    <property type="entry name" value="DISEASE RESISTANCE PROTEIN RGA3"/>
    <property type="match status" value="1"/>
</dbReference>
<keyword evidence="8" id="KW-1185">Reference proteome</keyword>
<protein>
    <submittedName>
        <fullName evidence="7">Uncharacterized protein</fullName>
    </submittedName>
</protein>
<organism evidence="7 8">
    <name type="scientific">Beta vulgaris subsp. vulgaris</name>
    <name type="common">Beet</name>
    <dbReference type="NCBI Taxonomy" id="3555"/>
    <lineage>
        <taxon>Eukaryota</taxon>
        <taxon>Viridiplantae</taxon>
        <taxon>Streptophyta</taxon>
        <taxon>Embryophyta</taxon>
        <taxon>Tracheophyta</taxon>
        <taxon>Spermatophyta</taxon>
        <taxon>Magnoliopsida</taxon>
        <taxon>eudicotyledons</taxon>
        <taxon>Gunneridae</taxon>
        <taxon>Pentapetalae</taxon>
        <taxon>Caryophyllales</taxon>
        <taxon>Chenopodiaceae</taxon>
        <taxon>Betoideae</taxon>
        <taxon>Beta</taxon>
    </lineage>
</organism>
<dbReference type="OMA" id="RRSEGMI"/>
<evidence type="ECO:0000256" key="4">
    <source>
        <dbReference type="SAM" id="Coils"/>
    </source>
</evidence>
<dbReference type="AlphaFoldDB" id="A0A0J8CQM6"/>
<evidence type="ECO:0000259" key="6">
    <source>
        <dbReference type="Pfam" id="PF25019"/>
    </source>
</evidence>
<dbReference type="Gene3D" id="1.20.5.4130">
    <property type="match status" value="1"/>
</dbReference>
<name>A0A0J8CQM6_BETVV</name>